<evidence type="ECO:0000259" key="1">
    <source>
        <dbReference type="Pfam" id="PF12146"/>
    </source>
</evidence>
<evidence type="ECO:0000313" key="3">
    <source>
        <dbReference type="Proteomes" id="UP001597351"/>
    </source>
</evidence>
<dbReference type="Gene3D" id="3.40.50.1820">
    <property type="entry name" value="alpha/beta hydrolase"/>
    <property type="match status" value="1"/>
</dbReference>
<evidence type="ECO:0000313" key="2">
    <source>
        <dbReference type="EMBL" id="MFD1948090.1"/>
    </source>
</evidence>
<accession>A0ABW4TN46</accession>
<dbReference type="Proteomes" id="UP001597351">
    <property type="component" value="Unassembled WGS sequence"/>
</dbReference>
<dbReference type="EMBL" id="JBHUGD010000003">
    <property type="protein sequence ID" value="MFD1948090.1"/>
    <property type="molecule type" value="Genomic_DNA"/>
</dbReference>
<dbReference type="InterPro" id="IPR029058">
    <property type="entry name" value="AB_hydrolase_fold"/>
</dbReference>
<organism evidence="2 3">
    <name type="scientific">Nocardioides aestuarii</name>
    <dbReference type="NCBI Taxonomy" id="252231"/>
    <lineage>
        <taxon>Bacteria</taxon>
        <taxon>Bacillati</taxon>
        <taxon>Actinomycetota</taxon>
        <taxon>Actinomycetes</taxon>
        <taxon>Propionibacteriales</taxon>
        <taxon>Nocardioidaceae</taxon>
        <taxon>Nocardioides</taxon>
    </lineage>
</organism>
<sequence length="290" mass="30211">MTAQSTHHLDRGDAVIAYDVRLADVPDERAPLVMIGQPMTAEGFGTLAALIPERTVVTYDPRGLGRSTRSDGLVTNDPATHAADLHALVTELDRGPVELFASSGGAVDALTWVAEHPDDVSLAVCHEPPILTGLPDAERAFAAEASVQAVYRERGWGHGMAAFIGMTMWQGEFTDDYLASPPPDPAAFGMPTGDDGGRDDPLLSGVSNAVTAHVLDAAAVTAAPARVVVAAGVESRGTITWRTSEAVAAALGVSLTEFPSHHGGFLGGEFGQAGQPEAFAQRLREVLGQA</sequence>
<name>A0ABW4TN46_9ACTN</name>
<feature type="domain" description="Serine aminopeptidase S33" evidence="1">
    <location>
        <begin position="55"/>
        <end position="135"/>
    </location>
</feature>
<dbReference type="InterPro" id="IPR022742">
    <property type="entry name" value="Hydrolase_4"/>
</dbReference>
<dbReference type="Pfam" id="PF12146">
    <property type="entry name" value="Hydrolase_4"/>
    <property type="match status" value="1"/>
</dbReference>
<keyword evidence="2" id="KW-0378">Hydrolase</keyword>
<gene>
    <name evidence="2" type="ORF">ACFSDE_14915</name>
</gene>
<dbReference type="GO" id="GO:0016787">
    <property type="term" value="F:hydrolase activity"/>
    <property type="evidence" value="ECO:0007669"/>
    <property type="project" value="UniProtKB-KW"/>
</dbReference>
<keyword evidence="3" id="KW-1185">Reference proteome</keyword>
<protein>
    <submittedName>
        <fullName evidence="2">Alpha/beta fold hydrolase</fullName>
    </submittedName>
</protein>
<dbReference type="RefSeq" id="WP_343919802.1">
    <property type="nucleotide sequence ID" value="NZ_BAAAJT010000002.1"/>
</dbReference>
<proteinExistence type="predicted"/>
<comment type="caution">
    <text evidence="2">The sequence shown here is derived from an EMBL/GenBank/DDBJ whole genome shotgun (WGS) entry which is preliminary data.</text>
</comment>
<dbReference type="SUPFAM" id="SSF53474">
    <property type="entry name" value="alpha/beta-Hydrolases"/>
    <property type="match status" value="1"/>
</dbReference>
<reference evidence="3" key="1">
    <citation type="journal article" date="2019" name="Int. J. Syst. Evol. Microbiol.">
        <title>The Global Catalogue of Microorganisms (GCM) 10K type strain sequencing project: providing services to taxonomists for standard genome sequencing and annotation.</title>
        <authorList>
            <consortium name="The Broad Institute Genomics Platform"/>
            <consortium name="The Broad Institute Genome Sequencing Center for Infectious Disease"/>
            <person name="Wu L."/>
            <person name="Ma J."/>
        </authorList>
    </citation>
    <scope>NUCLEOTIDE SEQUENCE [LARGE SCALE GENOMIC DNA]</scope>
    <source>
        <strain evidence="3">CGMCC 1.12477</strain>
    </source>
</reference>